<comment type="caution">
    <text evidence="2">The sequence shown here is derived from an EMBL/GenBank/DDBJ whole genome shotgun (WGS) entry which is preliminary data.</text>
</comment>
<keyword evidence="1" id="KW-0472">Membrane</keyword>
<keyword evidence="3" id="KW-1185">Reference proteome</keyword>
<dbReference type="EMBL" id="LUGH01000270">
    <property type="protein sequence ID" value="OBZ86811.1"/>
    <property type="molecule type" value="Genomic_DNA"/>
</dbReference>
<keyword evidence="1" id="KW-0812">Transmembrane</keyword>
<dbReference type="OrthoDB" id="2414043at2759"/>
<keyword evidence="1" id="KW-1133">Transmembrane helix</keyword>
<dbReference type="InParanoid" id="A0A1C7NCK8"/>
<accession>A0A1C7NCK8</accession>
<gene>
    <name evidence="2" type="ORF">A0J61_05139</name>
</gene>
<evidence type="ECO:0000313" key="2">
    <source>
        <dbReference type="EMBL" id="OBZ86811.1"/>
    </source>
</evidence>
<sequence length="268" mass="31916">MKSVRFYLRNKLFDSQYTFELQGHLSCQDLAYTIGTINAAVLDQPPPGNKLIWLMALCIAWLIALFVHCLFWSYSKDITKYISVPLFMFFVTFYFIWRYRTLRHRFEYTIIDTCNLINATENIRGIHFRLSKTDPNESKRICRLFASTKYSIVLEFDDRYNMLSSQQFNRYSSVDFVTVPLNVHVDPLASKIDDKCNSSIWANHKPFYDERYIIQNLPFFSLHVVSSIPKQFDLNVPAIEDSRRQRNFRKMMESRIFKRDERLLGEEI</sequence>
<evidence type="ECO:0000256" key="1">
    <source>
        <dbReference type="SAM" id="Phobius"/>
    </source>
</evidence>
<proteinExistence type="predicted"/>
<feature type="transmembrane region" description="Helical" evidence="1">
    <location>
        <begin position="80"/>
        <end position="97"/>
    </location>
</feature>
<protein>
    <submittedName>
        <fullName evidence="2">Uncharacterized protein</fullName>
    </submittedName>
</protein>
<name>A0A1C7NCK8_9FUNG</name>
<reference evidence="2 3" key="1">
    <citation type="submission" date="2016-03" db="EMBL/GenBank/DDBJ databases">
        <title>Choanephora cucurbitarum.</title>
        <authorList>
            <person name="Min B."/>
            <person name="Park H."/>
            <person name="Park J.-H."/>
            <person name="Shin H.-D."/>
            <person name="Choi I.-G."/>
        </authorList>
    </citation>
    <scope>NUCLEOTIDE SEQUENCE [LARGE SCALE GENOMIC DNA]</scope>
    <source>
        <strain evidence="2 3">KUS-F28377</strain>
    </source>
</reference>
<dbReference type="AlphaFoldDB" id="A0A1C7NCK8"/>
<organism evidence="2 3">
    <name type="scientific">Choanephora cucurbitarum</name>
    <dbReference type="NCBI Taxonomy" id="101091"/>
    <lineage>
        <taxon>Eukaryota</taxon>
        <taxon>Fungi</taxon>
        <taxon>Fungi incertae sedis</taxon>
        <taxon>Mucoromycota</taxon>
        <taxon>Mucoromycotina</taxon>
        <taxon>Mucoromycetes</taxon>
        <taxon>Mucorales</taxon>
        <taxon>Mucorineae</taxon>
        <taxon>Choanephoraceae</taxon>
        <taxon>Choanephoroideae</taxon>
        <taxon>Choanephora</taxon>
    </lineage>
</organism>
<evidence type="ECO:0000313" key="3">
    <source>
        <dbReference type="Proteomes" id="UP000093000"/>
    </source>
</evidence>
<feature type="non-terminal residue" evidence="2">
    <location>
        <position position="268"/>
    </location>
</feature>
<dbReference type="Proteomes" id="UP000093000">
    <property type="component" value="Unassembled WGS sequence"/>
</dbReference>
<feature type="transmembrane region" description="Helical" evidence="1">
    <location>
        <begin position="51"/>
        <end position="74"/>
    </location>
</feature>